<reference evidence="4 5" key="1">
    <citation type="submission" date="2020-08" db="EMBL/GenBank/DDBJ databases">
        <authorList>
            <person name="Seo M.-J."/>
        </authorList>
    </citation>
    <scope>NUCLEOTIDE SEQUENCE [LARGE SCALE GENOMIC DNA]</scope>
    <source>
        <strain evidence="4 5">KIGAM211</strain>
    </source>
</reference>
<dbReference type="InterPro" id="IPR046112">
    <property type="entry name" value="DUF6049"/>
</dbReference>
<evidence type="ECO:0000313" key="5">
    <source>
        <dbReference type="Proteomes" id="UP000523955"/>
    </source>
</evidence>
<feature type="compositionally biased region" description="Low complexity" evidence="1">
    <location>
        <begin position="306"/>
        <end position="335"/>
    </location>
</feature>
<evidence type="ECO:0000256" key="1">
    <source>
        <dbReference type="SAM" id="MobiDB-lite"/>
    </source>
</evidence>
<name>A0A7X0VAN6_9ACTN</name>
<keyword evidence="3" id="KW-0732">Signal</keyword>
<dbReference type="RefSeq" id="WP_185253060.1">
    <property type="nucleotide sequence ID" value="NZ_JACKXE010000001.1"/>
</dbReference>
<accession>A0A7X0VAN6</accession>
<sequence>MLRPSSLLPALAAVVATAVPMLTAAPATAYPLAGTGEESTLAAELPAAAHAARVRHATHAARATRRALAASESPLQVTIDTLTPSYVPRKGPVRITGSVTNEDTETWRDVRTYSFMSATPMTSSAELAESAALPETAYVGDRITAPGTFATIDELAPGQTKQFAIKVPRALLPAQEPGVYWFGVHALGEGPDGRVDGADGRARTFVPLVPTTRKQVDTALVLPIRRDVTYAADGSLEDVEDWTTALSPDGKLRDLVDFGASAGSRPLTWLIDPSVPDAARRLVDGNPPVSFAATPPPEGEGEAGVGTDDATPTSPSPSDGASGDGSGDAAEPDPLTAAAGDAAAAWLDRLHEGLQSSQILALPYGDLDVAAAAERNPSLYDSARTRSGTDLTPWDLPMTAAIAPPSGYLDADALDLVDQDTTALVTDRMFPGQAPPVAKVDGRTLVSTSSGAMAGGPGPGDPLSPVALRQRIVSEAALRVLAPGTRPLVAVFPGRWSPTRTNGFFEGLDISWLHLTSVATASARDGRRADVDDLTYPRREARRELDAANFAATDSLIRTGETLQNVLTENSSVADEVADRAYSTASYAGRDHPDASRADADAARTWLESQMSTIRIEAPRQVTLSSASGRFAATLVNGLDEPVTVSIQAMSDQPLEIRVPETIPIGPGARTTVLLNASTQRPGVHNVTLVVTDVDGTPLGGSDQVPIRSAQVSGVIWVILGTGVALLFGAILVRLFRRVRAAARAARQA</sequence>
<protein>
    <recommendedName>
        <fullName evidence="6">Secreted protein</fullName>
    </recommendedName>
</protein>
<feature type="transmembrane region" description="Helical" evidence="2">
    <location>
        <begin position="714"/>
        <end position="736"/>
    </location>
</feature>
<gene>
    <name evidence="4" type="ORF">H5V45_11590</name>
</gene>
<keyword evidence="5" id="KW-1185">Reference proteome</keyword>
<keyword evidence="2" id="KW-1133">Transmembrane helix</keyword>
<proteinExistence type="predicted"/>
<evidence type="ECO:0000313" key="4">
    <source>
        <dbReference type="EMBL" id="MBB6627959.1"/>
    </source>
</evidence>
<comment type="caution">
    <text evidence="4">The sequence shown here is derived from an EMBL/GenBank/DDBJ whole genome shotgun (WGS) entry which is preliminary data.</text>
</comment>
<feature type="region of interest" description="Disordered" evidence="1">
    <location>
        <begin position="281"/>
        <end position="335"/>
    </location>
</feature>
<organism evidence="4 5">
    <name type="scientific">Nocardioides luti</name>
    <dbReference type="NCBI Taxonomy" id="2761101"/>
    <lineage>
        <taxon>Bacteria</taxon>
        <taxon>Bacillati</taxon>
        <taxon>Actinomycetota</taxon>
        <taxon>Actinomycetes</taxon>
        <taxon>Propionibacteriales</taxon>
        <taxon>Nocardioidaceae</taxon>
        <taxon>Nocardioides</taxon>
    </lineage>
</organism>
<dbReference type="Proteomes" id="UP000523955">
    <property type="component" value="Unassembled WGS sequence"/>
</dbReference>
<dbReference type="Pfam" id="PF19516">
    <property type="entry name" value="DUF6049"/>
    <property type="match status" value="2"/>
</dbReference>
<dbReference type="EMBL" id="JACKXE010000001">
    <property type="protein sequence ID" value="MBB6627959.1"/>
    <property type="molecule type" value="Genomic_DNA"/>
</dbReference>
<evidence type="ECO:0000256" key="2">
    <source>
        <dbReference type="SAM" id="Phobius"/>
    </source>
</evidence>
<keyword evidence="2" id="KW-0812">Transmembrane</keyword>
<feature type="chain" id="PRO_5030695709" description="Secreted protein" evidence="3">
    <location>
        <begin position="30"/>
        <end position="749"/>
    </location>
</feature>
<dbReference type="AlphaFoldDB" id="A0A7X0VAN6"/>
<feature type="signal peptide" evidence="3">
    <location>
        <begin position="1"/>
        <end position="29"/>
    </location>
</feature>
<evidence type="ECO:0000256" key="3">
    <source>
        <dbReference type="SAM" id="SignalP"/>
    </source>
</evidence>
<keyword evidence="2" id="KW-0472">Membrane</keyword>
<evidence type="ECO:0008006" key="6">
    <source>
        <dbReference type="Google" id="ProtNLM"/>
    </source>
</evidence>